<dbReference type="Proteomes" id="UP000655410">
    <property type="component" value="Unassembled WGS sequence"/>
</dbReference>
<dbReference type="PIRSF" id="PIRSF009160">
    <property type="entry name" value="UCP009160"/>
    <property type="match status" value="1"/>
</dbReference>
<organism evidence="3 4">
    <name type="scientific">Nocardioides phosphati</name>
    <dbReference type="NCBI Taxonomy" id="1867775"/>
    <lineage>
        <taxon>Bacteria</taxon>
        <taxon>Bacillati</taxon>
        <taxon>Actinomycetota</taxon>
        <taxon>Actinomycetes</taxon>
        <taxon>Propionibacteriales</taxon>
        <taxon>Nocardioidaceae</taxon>
        <taxon>Nocardioides</taxon>
    </lineage>
</organism>
<accession>A0ABQ2NBB6</accession>
<comment type="caution">
    <text evidence="3">The sequence shown here is derived from an EMBL/GenBank/DDBJ whole genome shotgun (WGS) entry which is preliminary data.</text>
</comment>
<dbReference type="PANTHER" id="PTHR41282">
    <property type="entry name" value="CONSERVED TRANSMEMBRANE PROTEIN-RELATED"/>
    <property type="match status" value="1"/>
</dbReference>
<name>A0ABQ2NBB6_9ACTN</name>
<dbReference type="InterPro" id="IPR010539">
    <property type="entry name" value="BaxI_1-like"/>
</dbReference>
<protein>
    <submittedName>
        <fullName evidence="3">Membrane protein</fullName>
    </submittedName>
</protein>
<keyword evidence="2" id="KW-0472">Membrane</keyword>
<reference evidence="4" key="1">
    <citation type="journal article" date="2019" name="Int. J. Syst. Evol. Microbiol.">
        <title>The Global Catalogue of Microorganisms (GCM) 10K type strain sequencing project: providing services to taxonomists for standard genome sequencing and annotation.</title>
        <authorList>
            <consortium name="The Broad Institute Genomics Platform"/>
            <consortium name="The Broad Institute Genome Sequencing Center for Infectious Disease"/>
            <person name="Wu L."/>
            <person name="Ma J."/>
        </authorList>
    </citation>
    <scope>NUCLEOTIDE SEQUENCE [LARGE SCALE GENOMIC DNA]</scope>
    <source>
        <strain evidence="4">CGMCC 4.7371</strain>
    </source>
</reference>
<feature type="transmembrane region" description="Helical" evidence="2">
    <location>
        <begin position="259"/>
        <end position="278"/>
    </location>
</feature>
<evidence type="ECO:0000313" key="3">
    <source>
        <dbReference type="EMBL" id="GGO89771.1"/>
    </source>
</evidence>
<keyword evidence="2" id="KW-1133">Transmembrane helix</keyword>
<feature type="transmembrane region" description="Helical" evidence="2">
    <location>
        <begin position="128"/>
        <end position="146"/>
    </location>
</feature>
<gene>
    <name evidence="3" type="ORF">GCM10011584_20020</name>
</gene>
<feature type="transmembrane region" description="Helical" evidence="2">
    <location>
        <begin position="97"/>
        <end position="116"/>
    </location>
</feature>
<keyword evidence="2" id="KW-0812">Transmembrane</keyword>
<dbReference type="RefSeq" id="WP_188783874.1">
    <property type="nucleotide sequence ID" value="NZ_BMNI01000004.1"/>
</dbReference>
<evidence type="ECO:0000256" key="2">
    <source>
        <dbReference type="SAM" id="Phobius"/>
    </source>
</evidence>
<dbReference type="EMBL" id="BMNI01000004">
    <property type="protein sequence ID" value="GGO89771.1"/>
    <property type="molecule type" value="Genomic_DNA"/>
</dbReference>
<keyword evidence="4" id="KW-1185">Reference proteome</keyword>
<feature type="transmembrane region" description="Helical" evidence="2">
    <location>
        <begin position="192"/>
        <end position="212"/>
    </location>
</feature>
<feature type="transmembrane region" description="Helical" evidence="2">
    <location>
        <begin position="224"/>
        <end position="247"/>
    </location>
</feature>
<dbReference type="PANTHER" id="PTHR41282:SF1">
    <property type="entry name" value="CONSERVED TRANSMEMBRANE PROTEIN-RELATED"/>
    <property type="match status" value="1"/>
</dbReference>
<feature type="region of interest" description="Disordered" evidence="1">
    <location>
        <begin position="29"/>
        <end position="48"/>
    </location>
</feature>
<evidence type="ECO:0000313" key="4">
    <source>
        <dbReference type="Proteomes" id="UP000655410"/>
    </source>
</evidence>
<proteinExistence type="predicted"/>
<dbReference type="Pfam" id="PF12811">
    <property type="entry name" value="BaxI_1"/>
    <property type="match status" value="1"/>
</dbReference>
<sequence>MKSNNPIFNNNPAFNGQAGYGQGGYAQQAYPQGGYPPPPPGYGAPQYGAPLQAPQATRAMTIDDVVQKTGISLGVVLIAAVATWVGTGDVTAGDTSSLVALTSVGMFGGLIVGLICSFKRSMLSPALVLAYAAFQGLFMGGISKIYDAQFSTQGEPSIVFQAVLGTIFAGGGVLAAYKFFDIKIGDRFRRGVIAASFGFLGLGLLELVLSMFGHGMGFFGNGGMGLIFAIAGLAFGVVGLLLDFDMVENGLRAGVPEKFAWTAAFGLTASLVMVYFYLLRILAILQND</sequence>
<evidence type="ECO:0000256" key="1">
    <source>
        <dbReference type="SAM" id="MobiDB-lite"/>
    </source>
</evidence>
<feature type="transmembrane region" description="Helical" evidence="2">
    <location>
        <begin position="65"/>
        <end position="85"/>
    </location>
</feature>
<feature type="transmembrane region" description="Helical" evidence="2">
    <location>
        <begin position="158"/>
        <end position="180"/>
    </location>
</feature>